<dbReference type="OrthoDB" id="5684843at2"/>
<comment type="caution">
    <text evidence="1">The sequence shown here is derived from an EMBL/GenBank/DDBJ whole genome shotgun (WGS) entry which is preliminary data.</text>
</comment>
<organism evidence="1 2">
    <name type="scientific">[Haemophilus] felis</name>
    <dbReference type="NCBI Taxonomy" id="123822"/>
    <lineage>
        <taxon>Bacteria</taxon>
        <taxon>Pseudomonadati</taxon>
        <taxon>Pseudomonadota</taxon>
        <taxon>Gammaproteobacteria</taxon>
        <taxon>Pasteurellales</taxon>
        <taxon>Pasteurellaceae</taxon>
    </lineage>
</organism>
<dbReference type="PANTHER" id="PTHR34227:SF12">
    <property type="entry name" value="CHAPERONE PROTEIN YCDY"/>
    <property type="match status" value="1"/>
</dbReference>
<dbReference type="STRING" id="123822.B0188_09160"/>
<sequence length="190" mass="21519">MSSPTQPNNFSLISRLFGNLFYRSPQDPILANVFDWLVQQGLTSLWGAEMDKIHKQALSSLQMPLDLTVLAQEYYKLFGTAESEAKINPRLSNYGIDVAKFIAFRQSLGLPELENADHFALLLLTASWIEDNRDSTQAQKELFEQFLLPCAGQFLSQVETKASLPFYRSLALLCKDILMEMSDELEESEA</sequence>
<dbReference type="Gene3D" id="1.10.3480.10">
    <property type="entry name" value="TorD-like"/>
    <property type="match status" value="1"/>
</dbReference>
<name>A0A1T0AXP2_9PAST</name>
<keyword evidence="2" id="KW-1185">Reference proteome</keyword>
<dbReference type="InterPro" id="IPR036411">
    <property type="entry name" value="TorD-like_sf"/>
</dbReference>
<dbReference type="EMBL" id="MUYB01000040">
    <property type="protein sequence ID" value="OOS02121.1"/>
    <property type="molecule type" value="Genomic_DNA"/>
</dbReference>
<dbReference type="AlphaFoldDB" id="A0A1T0AXP2"/>
<dbReference type="InterPro" id="IPR050289">
    <property type="entry name" value="TorD/DmsD_chaperones"/>
</dbReference>
<dbReference type="Proteomes" id="UP000190023">
    <property type="component" value="Unassembled WGS sequence"/>
</dbReference>
<proteinExistence type="predicted"/>
<gene>
    <name evidence="1" type="ORF">B0188_09160</name>
</gene>
<dbReference type="InterPro" id="IPR026269">
    <property type="entry name" value="DmsD-type"/>
</dbReference>
<evidence type="ECO:0000313" key="2">
    <source>
        <dbReference type="Proteomes" id="UP000190023"/>
    </source>
</evidence>
<dbReference type="PANTHER" id="PTHR34227">
    <property type="entry name" value="CHAPERONE PROTEIN YCDY"/>
    <property type="match status" value="1"/>
</dbReference>
<evidence type="ECO:0000313" key="1">
    <source>
        <dbReference type="EMBL" id="OOS02121.1"/>
    </source>
</evidence>
<dbReference type="SUPFAM" id="SSF89155">
    <property type="entry name" value="TorD-like"/>
    <property type="match status" value="1"/>
</dbReference>
<evidence type="ECO:0008006" key="3">
    <source>
        <dbReference type="Google" id="ProtNLM"/>
    </source>
</evidence>
<dbReference type="PIRSF" id="PIRSF004690">
    <property type="entry name" value="DmsD"/>
    <property type="match status" value="1"/>
</dbReference>
<accession>A0A1T0AXP2</accession>
<reference evidence="1 2" key="1">
    <citation type="submission" date="2017-02" db="EMBL/GenBank/DDBJ databases">
        <title>Draft genome sequence of Haemophilus felis CCUG 31170 type strain.</title>
        <authorList>
            <person name="Engstrom-Jakobsson H."/>
            <person name="Salva-Serra F."/>
            <person name="Thorell K."/>
            <person name="Gonzales-Siles L."/>
            <person name="Karlsson R."/>
            <person name="Boulund F."/>
            <person name="Engstrand L."/>
            <person name="Kristiansson E."/>
            <person name="Moore E."/>
        </authorList>
    </citation>
    <scope>NUCLEOTIDE SEQUENCE [LARGE SCALE GENOMIC DNA]</scope>
    <source>
        <strain evidence="1 2">CCUG 31170</strain>
    </source>
</reference>
<protein>
    <recommendedName>
        <fullName evidence="3">Molecular chaperone</fullName>
    </recommendedName>
</protein>